<organism evidence="1 2">
    <name type="scientific">Listeria innocua</name>
    <dbReference type="NCBI Taxonomy" id="1642"/>
    <lineage>
        <taxon>Bacteria</taxon>
        <taxon>Bacillati</taxon>
        <taxon>Bacillota</taxon>
        <taxon>Bacilli</taxon>
        <taxon>Bacillales</taxon>
        <taxon>Listeriaceae</taxon>
        <taxon>Listeria</taxon>
    </lineage>
</organism>
<gene>
    <name evidence="1" type="ORF">HCA89_00250</name>
</gene>
<accession>A0AB73H4E3</accession>
<dbReference type="EMBL" id="JAARXV010000001">
    <property type="protein sequence ID" value="MBC2140723.1"/>
    <property type="molecule type" value="Genomic_DNA"/>
</dbReference>
<evidence type="ECO:0000313" key="2">
    <source>
        <dbReference type="Proteomes" id="UP000552309"/>
    </source>
</evidence>
<evidence type="ECO:0000313" key="1">
    <source>
        <dbReference type="EMBL" id="MBC2140723.1"/>
    </source>
</evidence>
<dbReference type="RefSeq" id="WP_181343401.1">
    <property type="nucleotide sequence ID" value="NZ_JAARXV010000001.1"/>
</dbReference>
<name>A0AB73H4E3_LISIO</name>
<reference evidence="1 2" key="1">
    <citation type="submission" date="2020-03" db="EMBL/GenBank/DDBJ databases">
        <title>Soil Listeria distribution.</title>
        <authorList>
            <person name="Liao J."/>
            <person name="Wiedmann M."/>
        </authorList>
    </citation>
    <scope>NUCLEOTIDE SEQUENCE [LARGE SCALE GENOMIC DNA]</scope>
    <source>
        <strain evidence="1 2">FSL L7-0297</strain>
    </source>
</reference>
<proteinExistence type="predicted"/>
<dbReference type="Proteomes" id="UP000552309">
    <property type="component" value="Unassembled WGS sequence"/>
</dbReference>
<dbReference type="AlphaFoldDB" id="A0AB73H4E3"/>
<protein>
    <submittedName>
        <fullName evidence="1">Uncharacterized protein</fullName>
    </submittedName>
</protein>
<sequence length="61" mass="6830">MNEITNALEVEFIGAVSERKKLEAMFSEASNANERSYCLGLLEGQEKAIRAIERLLKSAKK</sequence>
<comment type="caution">
    <text evidence="1">The sequence shown here is derived from an EMBL/GenBank/DDBJ whole genome shotgun (WGS) entry which is preliminary data.</text>
</comment>